<feature type="domain" description="J" evidence="2">
    <location>
        <begin position="7"/>
        <end position="72"/>
    </location>
</feature>
<name>A0AA40BLG5_9PEZI</name>
<dbReference type="InterPro" id="IPR050817">
    <property type="entry name" value="DjlA_DnaK_co-chaperone"/>
</dbReference>
<dbReference type="PANTHER" id="PTHR24074">
    <property type="entry name" value="CO-CHAPERONE PROTEIN DJLA"/>
    <property type="match status" value="1"/>
</dbReference>
<protein>
    <submittedName>
        <fullName evidence="3">DnaJ domain-containing protein</fullName>
    </submittedName>
</protein>
<dbReference type="EMBL" id="JAUKTV010000006">
    <property type="protein sequence ID" value="KAK0736409.1"/>
    <property type="molecule type" value="Genomic_DNA"/>
</dbReference>
<sequence length="189" mass="22405">MIPEPLNYYRLLGAWPSDDDATLRKAFRKRALLKHPDKHGNSAAAKEDFQKIQNAYDVLANPTARAEYHIKVMRRIMNLRNLESQCRSRCHHAATYDMRFRRELFGISFQNVHRLRHIVMHYGSLLNVSVERYQEIYNTTVAELAEAQRELAERAMAARRLEGHIRNKMRELEHYRREIEVLQSEYIPA</sequence>
<dbReference type="PROSITE" id="PS50076">
    <property type="entry name" value="DNAJ_2"/>
    <property type="match status" value="1"/>
</dbReference>
<dbReference type="InterPro" id="IPR036869">
    <property type="entry name" value="J_dom_sf"/>
</dbReference>
<dbReference type="InterPro" id="IPR018253">
    <property type="entry name" value="DnaJ_domain_CS"/>
</dbReference>
<dbReference type="CDD" id="cd06257">
    <property type="entry name" value="DnaJ"/>
    <property type="match status" value="1"/>
</dbReference>
<comment type="caution">
    <text evidence="3">The sequence shown here is derived from an EMBL/GenBank/DDBJ whole genome shotgun (WGS) entry which is preliminary data.</text>
</comment>
<keyword evidence="4" id="KW-1185">Reference proteome</keyword>
<accession>A0AA40BLG5</accession>
<dbReference type="Pfam" id="PF00226">
    <property type="entry name" value="DnaJ"/>
    <property type="match status" value="1"/>
</dbReference>
<proteinExistence type="predicted"/>
<dbReference type="SMART" id="SM00271">
    <property type="entry name" value="DnaJ"/>
    <property type="match status" value="1"/>
</dbReference>
<dbReference type="Proteomes" id="UP001172159">
    <property type="component" value="Unassembled WGS sequence"/>
</dbReference>
<keyword evidence="1" id="KW-0175">Coiled coil</keyword>
<dbReference type="AlphaFoldDB" id="A0AA40BLG5"/>
<dbReference type="SUPFAM" id="SSF46565">
    <property type="entry name" value="Chaperone J-domain"/>
    <property type="match status" value="1"/>
</dbReference>
<dbReference type="InterPro" id="IPR001623">
    <property type="entry name" value="DnaJ_domain"/>
</dbReference>
<evidence type="ECO:0000259" key="2">
    <source>
        <dbReference type="PROSITE" id="PS50076"/>
    </source>
</evidence>
<evidence type="ECO:0000313" key="4">
    <source>
        <dbReference type="Proteomes" id="UP001172159"/>
    </source>
</evidence>
<gene>
    <name evidence="3" type="ORF">B0T21DRAFT_393124</name>
</gene>
<evidence type="ECO:0000256" key="1">
    <source>
        <dbReference type="SAM" id="Coils"/>
    </source>
</evidence>
<dbReference type="Gene3D" id="1.10.287.110">
    <property type="entry name" value="DnaJ domain"/>
    <property type="match status" value="1"/>
</dbReference>
<evidence type="ECO:0000313" key="3">
    <source>
        <dbReference type="EMBL" id="KAK0736409.1"/>
    </source>
</evidence>
<dbReference type="PRINTS" id="PR00625">
    <property type="entry name" value="JDOMAIN"/>
</dbReference>
<organism evidence="3 4">
    <name type="scientific">Apiosordaria backusii</name>
    <dbReference type="NCBI Taxonomy" id="314023"/>
    <lineage>
        <taxon>Eukaryota</taxon>
        <taxon>Fungi</taxon>
        <taxon>Dikarya</taxon>
        <taxon>Ascomycota</taxon>
        <taxon>Pezizomycotina</taxon>
        <taxon>Sordariomycetes</taxon>
        <taxon>Sordariomycetidae</taxon>
        <taxon>Sordariales</taxon>
        <taxon>Lasiosphaeriaceae</taxon>
        <taxon>Apiosordaria</taxon>
    </lineage>
</organism>
<dbReference type="PROSITE" id="PS00636">
    <property type="entry name" value="DNAJ_1"/>
    <property type="match status" value="1"/>
</dbReference>
<feature type="coiled-coil region" evidence="1">
    <location>
        <begin position="130"/>
        <end position="185"/>
    </location>
</feature>
<reference evidence="3" key="1">
    <citation type="submission" date="2023-06" db="EMBL/GenBank/DDBJ databases">
        <title>Genome-scale phylogeny and comparative genomics of the fungal order Sordariales.</title>
        <authorList>
            <consortium name="Lawrence Berkeley National Laboratory"/>
            <person name="Hensen N."/>
            <person name="Bonometti L."/>
            <person name="Westerberg I."/>
            <person name="Brannstrom I.O."/>
            <person name="Guillou S."/>
            <person name="Cros-Aarteil S."/>
            <person name="Calhoun S."/>
            <person name="Haridas S."/>
            <person name="Kuo A."/>
            <person name="Mondo S."/>
            <person name="Pangilinan J."/>
            <person name="Riley R."/>
            <person name="Labutti K."/>
            <person name="Andreopoulos B."/>
            <person name="Lipzen A."/>
            <person name="Chen C."/>
            <person name="Yanf M."/>
            <person name="Daum C."/>
            <person name="Ng V."/>
            <person name="Clum A."/>
            <person name="Steindorff A."/>
            <person name="Ohm R."/>
            <person name="Martin F."/>
            <person name="Silar P."/>
            <person name="Natvig D."/>
            <person name="Lalanne C."/>
            <person name="Gautier V."/>
            <person name="Ament-Velasquez S.L."/>
            <person name="Kruys A."/>
            <person name="Hutchinson M.I."/>
            <person name="Powell A.J."/>
            <person name="Barry K."/>
            <person name="Miller A.N."/>
            <person name="Grigoriev I.V."/>
            <person name="Debuchy R."/>
            <person name="Gladieux P."/>
            <person name="Thoren M.H."/>
            <person name="Johannesson H."/>
        </authorList>
    </citation>
    <scope>NUCLEOTIDE SEQUENCE</scope>
    <source>
        <strain evidence="3">CBS 540.89</strain>
    </source>
</reference>